<reference evidence="2 3" key="1">
    <citation type="submission" date="2018-06" db="EMBL/GenBank/DDBJ databases">
        <title>Genomic Encyclopedia of Archaeal and Bacterial Type Strains, Phase II (KMG-II): from individual species to whole genera.</title>
        <authorList>
            <person name="Goeker M."/>
        </authorList>
    </citation>
    <scope>NUCLEOTIDE SEQUENCE [LARGE SCALE GENOMIC DNA]</scope>
    <source>
        <strain evidence="2 3">DSM 23446</strain>
    </source>
</reference>
<dbReference type="EMBL" id="QLLK01000008">
    <property type="protein sequence ID" value="RAI87910.1"/>
    <property type="molecule type" value="Genomic_DNA"/>
</dbReference>
<feature type="signal peptide" evidence="1">
    <location>
        <begin position="1"/>
        <end position="18"/>
    </location>
</feature>
<dbReference type="RefSeq" id="WP_111612168.1">
    <property type="nucleotide sequence ID" value="NZ_QLLK01000008.1"/>
</dbReference>
<feature type="chain" id="PRO_5016426716" evidence="1">
    <location>
        <begin position="19"/>
        <end position="157"/>
    </location>
</feature>
<dbReference type="InterPro" id="IPR032710">
    <property type="entry name" value="NTF2-like_dom_sf"/>
</dbReference>
<dbReference type="Gene3D" id="3.10.450.50">
    <property type="match status" value="1"/>
</dbReference>
<gene>
    <name evidence="2" type="ORF">LV83_02827</name>
</gene>
<dbReference type="AlphaFoldDB" id="A0A327P6N9"/>
<proteinExistence type="predicted"/>
<organism evidence="2 3">
    <name type="scientific">Algoriphagus yeomjeoni</name>
    <dbReference type="NCBI Taxonomy" id="291403"/>
    <lineage>
        <taxon>Bacteria</taxon>
        <taxon>Pseudomonadati</taxon>
        <taxon>Bacteroidota</taxon>
        <taxon>Cytophagia</taxon>
        <taxon>Cytophagales</taxon>
        <taxon>Cyclobacteriaceae</taxon>
        <taxon>Algoriphagus</taxon>
    </lineage>
</organism>
<dbReference type="OrthoDB" id="117186at2"/>
<keyword evidence="3" id="KW-1185">Reference proteome</keyword>
<name>A0A327P6N9_9BACT</name>
<evidence type="ECO:0000256" key="1">
    <source>
        <dbReference type="SAM" id="SignalP"/>
    </source>
</evidence>
<comment type="caution">
    <text evidence="2">The sequence shown here is derived from an EMBL/GenBank/DDBJ whole genome shotgun (WGS) entry which is preliminary data.</text>
</comment>
<evidence type="ECO:0000313" key="3">
    <source>
        <dbReference type="Proteomes" id="UP000249610"/>
    </source>
</evidence>
<dbReference type="InterPro" id="IPR039437">
    <property type="entry name" value="FrzH/put_lumazine-bd"/>
</dbReference>
<dbReference type="Proteomes" id="UP000249610">
    <property type="component" value="Unassembled WGS sequence"/>
</dbReference>
<dbReference type="Pfam" id="PF12893">
    <property type="entry name" value="Lumazine_bd_2"/>
    <property type="match status" value="1"/>
</dbReference>
<dbReference type="SUPFAM" id="SSF54427">
    <property type="entry name" value="NTF2-like"/>
    <property type="match status" value="1"/>
</dbReference>
<evidence type="ECO:0000313" key="2">
    <source>
        <dbReference type="EMBL" id="RAI87910.1"/>
    </source>
</evidence>
<accession>A0A327P6N9</accession>
<protein>
    <submittedName>
        <fullName evidence="2">Putative lumazine-binding protein</fullName>
    </submittedName>
</protein>
<sequence length="157" mass="18100">MKSSLVILLLLNSINCFSQETNRSEVTSVQTVVNQFFESLEKQDTVLLKKVAFMEGQIWTMNNTVSPARHRMRFFKDDLKSLKSKNTYLETAKSMDIKIHEGMAMAWVPYEFRLNGEFSHCGVDVFTLIKNEGDWKIINLSYTIDKEGCEEVNITSN</sequence>
<keyword evidence="1" id="KW-0732">Signal</keyword>